<feature type="transmembrane region" description="Helical" evidence="1">
    <location>
        <begin position="146"/>
        <end position="165"/>
    </location>
</feature>
<keyword evidence="1" id="KW-1133">Transmembrane helix</keyword>
<keyword evidence="1" id="KW-0472">Membrane</keyword>
<dbReference type="Proteomes" id="UP001429601">
    <property type="component" value="Unassembled WGS sequence"/>
</dbReference>
<evidence type="ECO:0000256" key="1">
    <source>
        <dbReference type="SAM" id="Phobius"/>
    </source>
</evidence>
<feature type="transmembrane region" description="Helical" evidence="1">
    <location>
        <begin position="389"/>
        <end position="406"/>
    </location>
</feature>
<keyword evidence="1" id="KW-0812">Transmembrane</keyword>
<sequence length="767" mass="82908">MNNQAMSRVWVAVAILASLGWALAVNGAVPGFATPTLGQAASMLGYAQAFADQHWYSLHARSFGYPVPTSLATGLPLAWVAGLFLRLGLAGPDAYSAAVACWLAAGFAGAWSLAVFYGLRSVTAALAAGAWMSLPIIWAHQGYSSLALGMALLPAYLFLTLSLFVPNGSRPWPRNLVTGGLFCAACVLALFMDGYTFMMFAVAAGITWLYKLADPLSRRRALTFALPVCIMGFGGAYVLYTRFVGRSAFDPAPLDVFRGWGLDLTFLVKPSSGELWLWDALHWTTSRSEAIFYGDASVWTTTFALPLVIVGLACVASLRGTDRRAWLLLAIAAFGLYMALGPSLKVDAVKPAGVVERSMTATPGIYPTGSALLSEHVPGFRIMRASYRWEGLFLLGMWGLIALRAARSRGSFAWNAGYIALVVAVAPHLGAQWGDYRTFRRDFGNIDRELAEPLGRHLRPGSRVLFMPYNNDVMANYLSPKLHVVSYNVGGDKQVEIARPAWPDSMSQFVMNRLAPDDASAIRGVLLEQDADAIVIPYFNSLYAAHVWPCPEEAKGYSAGTLALFESRTDFWCPQKIREAYSPAVEMLRGDPVLSVKEEAFFAVVALRPEYQSEAGRQRAWARTLEGVSLPLNVIETPDAADRILVRGWHAREPGNRWSGAHARLLIPISPSCQETSCVVHLGLAAFAASANRPVTVALSAGDPNASVSATITDTSIHTMAVTLPTGREVAFIQVDVPQAASPAMLDMNSDSRVLGVSLSTIEILPR</sequence>
<accession>A0ABX0Q0W6</accession>
<feature type="transmembrane region" description="Helical" evidence="1">
    <location>
        <begin position="97"/>
        <end position="116"/>
    </location>
</feature>
<name>A0ABX0Q0W6_9GAMM</name>
<organism evidence="2 3">
    <name type="scientific">Luteibacter jiangsuensis</name>
    <dbReference type="NCBI Taxonomy" id="637577"/>
    <lineage>
        <taxon>Bacteria</taxon>
        <taxon>Pseudomonadati</taxon>
        <taxon>Pseudomonadota</taxon>
        <taxon>Gammaproteobacteria</taxon>
        <taxon>Lysobacterales</taxon>
        <taxon>Rhodanobacteraceae</taxon>
        <taxon>Luteibacter</taxon>
    </lineage>
</organism>
<protein>
    <submittedName>
        <fullName evidence="2">Uncharacterized protein</fullName>
    </submittedName>
</protein>
<keyword evidence="3" id="KW-1185">Reference proteome</keyword>
<evidence type="ECO:0000313" key="2">
    <source>
        <dbReference type="EMBL" id="NID04165.1"/>
    </source>
</evidence>
<dbReference type="RefSeq" id="WP_167123580.1">
    <property type="nucleotide sequence ID" value="NZ_JAAQQR010000002.1"/>
</dbReference>
<proteinExistence type="predicted"/>
<reference evidence="2 3" key="1">
    <citation type="journal article" date="2011" name="Curr. Microbiol.">
        <title>Luteibacter jiangsuensis sp. nov.: a methamidophos-degrading bacterium isolated from a methamidophos-manufacturing factory.</title>
        <authorList>
            <person name="Wang L."/>
            <person name="Wang G.L."/>
            <person name="Li S.P."/>
            <person name="Jiang J.D."/>
        </authorList>
    </citation>
    <scope>NUCLEOTIDE SEQUENCE [LARGE SCALE GENOMIC DNA]</scope>
    <source>
        <strain evidence="2 3">CGMCC 1.10133</strain>
    </source>
</reference>
<feature type="transmembrane region" description="Helical" evidence="1">
    <location>
        <begin position="296"/>
        <end position="318"/>
    </location>
</feature>
<comment type="caution">
    <text evidence="2">The sequence shown here is derived from an EMBL/GenBank/DDBJ whole genome shotgun (WGS) entry which is preliminary data.</text>
</comment>
<feature type="transmembrane region" description="Helical" evidence="1">
    <location>
        <begin position="222"/>
        <end position="240"/>
    </location>
</feature>
<gene>
    <name evidence="2" type="ORF">HBF26_04665</name>
</gene>
<feature type="transmembrane region" description="Helical" evidence="1">
    <location>
        <begin position="177"/>
        <end position="210"/>
    </location>
</feature>
<dbReference type="EMBL" id="JAAQQR010000002">
    <property type="protein sequence ID" value="NID04165.1"/>
    <property type="molecule type" value="Genomic_DNA"/>
</dbReference>
<feature type="transmembrane region" description="Helical" evidence="1">
    <location>
        <begin position="122"/>
        <end position="139"/>
    </location>
</feature>
<feature type="transmembrane region" description="Helical" evidence="1">
    <location>
        <begin position="412"/>
        <end position="431"/>
    </location>
</feature>
<evidence type="ECO:0000313" key="3">
    <source>
        <dbReference type="Proteomes" id="UP001429601"/>
    </source>
</evidence>
<feature type="transmembrane region" description="Helical" evidence="1">
    <location>
        <begin position="64"/>
        <end position="85"/>
    </location>
</feature>
<feature type="transmembrane region" description="Helical" evidence="1">
    <location>
        <begin position="325"/>
        <end position="344"/>
    </location>
</feature>